<evidence type="ECO:0000256" key="1">
    <source>
        <dbReference type="SAM" id="MobiDB-lite"/>
    </source>
</evidence>
<dbReference type="Gene3D" id="1.10.10.10">
    <property type="entry name" value="Winged helix-like DNA-binding domain superfamily/Winged helix DNA-binding domain"/>
    <property type="match status" value="1"/>
</dbReference>
<dbReference type="AlphaFoldDB" id="A0A8J3JHW0"/>
<protein>
    <recommendedName>
        <fullName evidence="4">Helix-turn-helix domain-containing protein</fullName>
    </recommendedName>
</protein>
<organism evidence="2 3">
    <name type="scientific">Catellatospora bangladeshensis</name>
    <dbReference type="NCBI Taxonomy" id="310355"/>
    <lineage>
        <taxon>Bacteria</taxon>
        <taxon>Bacillati</taxon>
        <taxon>Actinomycetota</taxon>
        <taxon>Actinomycetes</taxon>
        <taxon>Micromonosporales</taxon>
        <taxon>Micromonosporaceae</taxon>
        <taxon>Catellatospora</taxon>
    </lineage>
</organism>
<dbReference type="Pfam" id="PF12840">
    <property type="entry name" value="HTH_20"/>
    <property type="match status" value="1"/>
</dbReference>
<evidence type="ECO:0000313" key="2">
    <source>
        <dbReference type="EMBL" id="GIF84936.1"/>
    </source>
</evidence>
<reference evidence="2 3" key="1">
    <citation type="submission" date="2021-01" db="EMBL/GenBank/DDBJ databases">
        <title>Whole genome shotgun sequence of Catellatospora bangladeshensis NBRC 107357.</title>
        <authorList>
            <person name="Komaki H."/>
            <person name="Tamura T."/>
        </authorList>
    </citation>
    <scope>NUCLEOTIDE SEQUENCE [LARGE SCALE GENOMIC DNA]</scope>
    <source>
        <strain evidence="2 3">NBRC 107357</strain>
    </source>
</reference>
<feature type="region of interest" description="Disordered" evidence="1">
    <location>
        <begin position="143"/>
        <end position="163"/>
    </location>
</feature>
<keyword evidence="3" id="KW-1185">Reference proteome</keyword>
<dbReference type="Proteomes" id="UP000601223">
    <property type="component" value="Unassembled WGS sequence"/>
</dbReference>
<dbReference type="EMBL" id="BONF01000042">
    <property type="protein sequence ID" value="GIF84936.1"/>
    <property type="molecule type" value="Genomic_DNA"/>
</dbReference>
<accession>A0A8J3JHW0</accession>
<gene>
    <name evidence="2" type="ORF">Cba03nite_62850</name>
</gene>
<dbReference type="SUPFAM" id="SSF46785">
    <property type="entry name" value="Winged helix' DNA-binding domain"/>
    <property type="match status" value="1"/>
</dbReference>
<evidence type="ECO:0008006" key="4">
    <source>
        <dbReference type="Google" id="ProtNLM"/>
    </source>
</evidence>
<sequence length="163" mass="17686">MDMVELLAHPLRLRLLHAARRGALSIAEFRAAIPEASKATLYRQILILTRAGLLEVASQRRVRGQTERSYRLREIAEQTGADPRPGRGRLQHAVLLATAVAALVVEFEAVSGREPRGTSAAAASSAALALSEQELRLLRQMIDRLATEPAAGSPTPDRPADPR</sequence>
<dbReference type="InterPro" id="IPR036388">
    <property type="entry name" value="WH-like_DNA-bd_sf"/>
</dbReference>
<comment type="caution">
    <text evidence="2">The sequence shown here is derived from an EMBL/GenBank/DDBJ whole genome shotgun (WGS) entry which is preliminary data.</text>
</comment>
<proteinExistence type="predicted"/>
<dbReference type="InterPro" id="IPR036390">
    <property type="entry name" value="WH_DNA-bd_sf"/>
</dbReference>
<evidence type="ECO:0000313" key="3">
    <source>
        <dbReference type="Proteomes" id="UP000601223"/>
    </source>
</evidence>
<name>A0A8J3JHW0_9ACTN</name>